<name>A0A1G8CBJ9_9BACI</name>
<dbReference type="AlphaFoldDB" id="A0A1G8CBJ9"/>
<sequence>MGLKHCPRQRGKRGSKELVNQKGEGDDDLNKQTLYRLKIPMTNK</sequence>
<dbReference type="EMBL" id="FNDK01000005">
    <property type="protein sequence ID" value="SDH42851.1"/>
    <property type="molecule type" value="Genomic_DNA"/>
</dbReference>
<dbReference type="RefSeq" id="WP_281242341.1">
    <property type="nucleotide sequence ID" value="NZ_FNDK01000005.1"/>
</dbReference>
<keyword evidence="3" id="KW-1185">Reference proteome</keyword>
<evidence type="ECO:0000313" key="3">
    <source>
        <dbReference type="Proteomes" id="UP000199163"/>
    </source>
</evidence>
<reference evidence="2 3" key="1">
    <citation type="submission" date="2016-10" db="EMBL/GenBank/DDBJ databases">
        <authorList>
            <person name="de Groot N.N."/>
        </authorList>
    </citation>
    <scope>NUCLEOTIDE SEQUENCE [LARGE SCALE GENOMIC DNA]</scope>
    <source>
        <strain evidence="2 3">DSM 21632</strain>
    </source>
</reference>
<feature type="compositionally biased region" description="Basic residues" evidence="1">
    <location>
        <begin position="1"/>
        <end position="13"/>
    </location>
</feature>
<proteinExistence type="predicted"/>
<dbReference type="Proteomes" id="UP000199163">
    <property type="component" value="Unassembled WGS sequence"/>
</dbReference>
<protein>
    <submittedName>
        <fullName evidence="2">Uncharacterized protein</fullName>
    </submittedName>
</protein>
<evidence type="ECO:0000313" key="2">
    <source>
        <dbReference type="EMBL" id="SDH42851.1"/>
    </source>
</evidence>
<feature type="region of interest" description="Disordered" evidence="1">
    <location>
        <begin position="1"/>
        <end position="31"/>
    </location>
</feature>
<organism evidence="2 3">
    <name type="scientific">Alteribacillus persepolensis</name>
    <dbReference type="NCBI Taxonomy" id="568899"/>
    <lineage>
        <taxon>Bacteria</taxon>
        <taxon>Bacillati</taxon>
        <taxon>Bacillota</taxon>
        <taxon>Bacilli</taxon>
        <taxon>Bacillales</taxon>
        <taxon>Bacillaceae</taxon>
        <taxon>Alteribacillus</taxon>
    </lineage>
</organism>
<accession>A0A1G8CBJ9</accession>
<gene>
    <name evidence="2" type="ORF">SAMN05192534_105129</name>
</gene>
<evidence type="ECO:0000256" key="1">
    <source>
        <dbReference type="SAM" id="MobiDB-lite"/>
    </source>
</evidence>